<proteinExistence type="predicted"/>
<evidence type="ECO:0000313" key="2">
    <source>
        <dbReference type="EMBL" id="KAA6331982.1"/>
    </source>
</evidence>
<keyword evidence="1" id="KW-0472">Membrane</keyword>
<protein>
    <recommendedName>
        <fullName evidence="3">DUF4293 family protein</fullName>
    </recommendedName>
</protein>
<accession>A0A5J4RE32</accession>
<comment type="caution">
    <text evidence="2">The sequence shown here is derived from an EMBL/GenBank/DDBJ whole genome shotgun (WGS) entry which is preliminary data.</text>
</comment>
<keyword evidence="1" id="KW-0812">Transmembrane</keyword>
<feature type="transmembrane region" description="Helical" evidence="1">
    <location>
        <begin position="117"/>
        <end position="138"/>
    </location>
</feature>
<sequence length="152" mass="17475">MIQRIQSAYLLLATGLLIAGMCLPLGYFLNENEVVTYIFKATGIRDLETGFHSTWGLAVILLLCILITFTTIFLYKRRILQIKMTIFNNILLIGYYIDIVTFYFMTKGKPETTSFQLSWALCFPAIAIILNYLAIRAIKRDEAMVKAMDRIR</sequence>
<reference evidence="2" key="1">
    <citation type="submission" date="2019-03" db="EMBL/GenBank/DDBJ databases">
        <title>Single cell metagenomics reveals metabolic interactions within the superorganism composed of flagellate Streblomastix strix and complex community of Bacteroidetes bacteria on its surface.</title>
        <authorList>
            <person name="Treitli S.C."/>
            <person name="Kolisko M."/>
            <person name="Husnik F."/>
            <person name="Keeling P."/>
            <person name="Hampl V."/>
        </authorList>
    </citation>
    <scope>NUCLEOTIDE SEQUENCE</scope>
    <source>
        <strain evidence="2">STM</strain>
    </source>
</reference>
<evidence type="ECO:0000256" key="1">
    <source>
        <dbReference type="SAM" id="Phobius"/>
    </source>
</evidence>
<keyword evidence="1" id="KW-1133">Transmembrane helix</keyword>
<dbReference type="AlphaFoldDB" id="A0A5J4RE32"/>
<feature type="transmembrane region" description="Helical" evidence="1">
    <location>
        <begin position="7"/>
        <end position="29"/>
    </location>
</feature>
<organism evidence="2">
    <name type="scientific">termite gut metagenome</name>
    <dbReference type="NCBI Taxonomy" id="433724"/>
    <lineage>
        <taxon>unclassified sequences</taxon>
        <taxon>metagenomes</taxon>
        <taxon>organismal metagenomes</taxon>
    </lineage>
</organism>
<dbReference type="InterPro" id="IPR025635">
    <property type="entry name" value="DUF4293"/>
</dbReference>
<dbReference type="EMBL" id="SNRY01001299">
    <property type="protein sequence ID" value="KAA6331982.1"/>
    <property type="molecule type" value="Genomic_DNA"/>
</dbReference>
<dbReference type="Pfam" id="PF14126">
    <property type="entry name" value="DUF4293"/>
    <property type="match status" value="1"/>
</dbReference>
<name>A0A5J4RE32_9ZZZZ</name>
<evidence type="ECO:0008006" key="3">
    <source>
        <dbReference type="Google" id="ProtNLM"/>
    </source>
</evidence>
<gene>
    <name evidence="2" type="ORF">EZS27_019470</name>
</gene>
<feature type="transmembrane region" description="Helical" evidence="1">
    <location>
        <begin position="55"/>
        <end position="74"/>
    </location>
</feature>
<feature type="transmembrane region" description="Helical" evidence="1">
    <location>
        <begin position="86"/>
        <end position="105"/>
    </location>
</feature>